<organism evidence="3 4">
    <name type="scientific">Labilithrix luteola</name>
    <dbReference type="NCBI Taxonomy" id="1391654"/>
    <lineage>
        <taxon>Bacteria</taxon>
        <taxon>Pseudomonadati</taxon>
        <taxon>Myxococcota</taxon>
        <taxon>Polyangia</taxon>
        <taxon>Polyangiales</taxon>
        <taxon>Labilitrichaceae</taxon>
        <taxon>Labilithrix</taxon>
    </lineage>
</organism>
<dbReference type="KEGG" id="llu:AKJ09_03255"/>
<dbReference type="InterPro" id="IPR040698">
    <property type="entry name" value="HZS_alpha_mid"/>
</dbReference>
<feature type="domain" description="Hydrazine synthase alpha subunit middle" evidence="2">
    <location>
        <begin position="487"/>
        <end position="553"/>
    </location>
</feature>
<accession>A0A0K1PT77</accession>
<evidence type="ECO:0000313" key="3">
    <source>
        <dbReference type="EMBL" id="AKU96591.1"/>
    </source>
</evidence>
<keyword evidence="4" id="KW-1185">Reference proteome</keyword>
<protein>
    <recommendedName>
        <fullName evidence="2">Hydrazine synthase alpha subunit middle domain-containing protein</fullName>
    </recommendedName>
</protein>
<dbReference type="STRING" id="1391654.AKJ09_03255"/>
<gene>
    <name evidence="3" type="ORF">AKJ09_03255</name>
</gene>
<proteinExistence type="predicted"/>
<dbReference type="AlphaFoldDB" id="A0A0K1PT77"/>
<dbReference type="OrthoDB" id="221261at2"/>
<dbReference type="SUPFAM" id="SSF82171">
    <property type="entry name" value="DPP6 N-terminal domain-like"/>
    <property type="match status" value="1"/>
</dbReference>
<sequence length="779" mass="84005">MRNSSRLTAALVLVLGTSAGHAALVGCSSDDSTNAGAGVNAIVFIKRQHTVATAQGVTVDVAGGNGQVLDYERYVPGGSLVMLSPARPDGVLKNITADFPTADFNGADVSFDAKQVVFSMKKDENDHYHLYTAQLTEGSDGKFEIHQRTGGDRDDINPIYIAGGRIAFVTNEMYTPMGTRADEYEHGRVVTQLATISVDGGDADRRLASQNLSHTVAPFLRYDGKIGYCRWEHLGGVNDVKLFAANPDGTQMVAVAGQHGKPSNSLFTPREIEPNVMIGIATTRNRTIHAGAIVKIDARNTQDPVCMDPKVRDKTGHACLDEEHATFELLTKDVPVGNGPSAVGRYREPSVLPDGRILVSWADGPVNDLSEQSATPPDFGVYIFDPATQKNQLIYNDRGTWDLNAIPVVARTEPPVIGDIVSKNQDPGTPVRIGSVDVTRTSLNTDNVKGGKYGDQGVSLDVALKDAVKVRVIEGFSSEAAKGVTMFGLTMDEGAAILGEAQVYADGSWLAEVPPYLPVHLQPIDKFGMAIRNQRLWIQGMPGEDRRCVGCHEQRSGIGAPRLGQNPTVAEQHQAEQFLMPIADRYEMPWAVNKTLYPDAAPKNLVQNVLNAKCVQCHDGGANDPFAGKTYTFTATTPATGASSSYVIPYLDLSEKPVTVYYDRKVATYPASYVSLFFPASMEMGMGNAVPTGDMPPKWAIVNNARESVMIKKLNVKAADGTFAYGTEVMHPEDKGVTLTDDERAMLIRSIDVGGQFYARQNTGFVPFGGDPVAPGQKY</sequence>
<evidence type="ECO:0000259" key="2">
    <source>
        <dbReference type="Pfam" id="PF18582"/>
    </source>
</evidence>
<evidence type="ECO:0000313" key="4">
    <source>
        <dbReference type="Proteomes" id="UP000064967"/>
    </source>
</evidence>
<reference evidence="3 4" key="1">
    <citation type="submission" date="2015-08" db="EMBL/GenBank/DDBJ databases">
        <authorList>
            <person name="Babu N.S."/>
            <person name="Beckwith C.J."/>
            <person name="Beseler K.G."/>
            <person name="Brison A."/>
            <person name="Carone J.V."/>
            <person name="Caskin T.P."/>
            <person name="Diamond M."/>
            <person name="Durham M.E."/>
            <person name="Foxe J.M."/>
            <person name="Go M."/>
            <person name="Henderson B.A."/>
            <person name="Jones I.B."/>
            <person name="McGettigan J.A."/>
            <person name="Micheletti S.J."/>
            <person name="Nasrallah M.E."/>
            <person name="Ortiz D."/>
            <person name="Piller C.R."/>
            <person name="Privatt S.R."/>
            <person name="Schneider S.L."/>
            <person name="Sharp S."/>
            <person name="Smith T.C."/>
            <person name="Stanton J.D."/>
            <person name="Ullery H.E."/>
            <person name="Wilson R.J."/>
            <person name="Serrano M.G."/>
            <person name="Buck G."/>
            <person name="Lee V."/>
            <person name="Wang Y."/>
            <person name="Carvalho R."/>
            <person name="Voegtly L."/>
            <person name="Shi R."/>
            <person name="Duckworth R."/>
            <person name="Johnson A."/>
            <person name="Loviza R."/>
            <person name="Walstead R."/>
            <person name="Shah Z."/>
            <person name="Kiflezghi M."/>
            <person name="Wade K."/>
            <person name="Ball S.L."/>
            <person name="Bradley K.W."/>
            <person name="Asai D.J."/>
            <person name="Bowman C.A."/>
            <person name="Russell D.A."/>
            <person name="Pope W.H."/>
            <person name="Jacobs-Sera D."/>
            <person name="Hendrix R.W."/>
            <person name="Hatfull G.F."/>
        </authorList>
    </citation>
    <scope>NUCLEOTIDE SEQUENCE [LARGE SCALE GENOMIC DNA]</scope>
    <source>
        <strain evidence="3 4">DSM 27648</strain>
    </source>
</reference>
<dbReference type="PROSITE" id="PS51257">
    <property type="entry name" value="PROKAR_LIPOPROTEIN"/>
    <property type="match status" value="1"/>
</dbReference>
<name>A0A0K1PT77_9BACT</name>
<dbReference type="Proteomes" id="UP000064967">
    <property type="component" value="Chromosome"/>
</dbReference>
<evidence type="ECO:0000256" key="1">
    <source>
        <dbReference type="SAM" id="SignalP"/>
    </source>
</evidence>
<dbReference type="RefSeq" id="WP_146647853.1">
    <property type="nucleotide sequence ID" value="NZ_CP012333.1"/>
</dbReference>
<dbReference type="Pfam" id="PF18582">
    <property type="entry name" value="HZS_alpha"/>
    <property type="match status" value="1"/>
</dbReference>
<feature type="signal peptide" evidence="1">
    <location>
        <begin position="1"/>
        <end position="22"/>
    </location>
</feature>
<dbReference type="EMBL" id="CP012333">
    <property type="protein sequence ID" value="AKU96591.1"/>
    <property type="molecule type" value="Genomic_DNA"/>
</dbReference>
<feature type="chain" id="PRO_5005466229" description="Hydrazine synthase alpha subunit middle domain-containing protein" evidence="1">
    <location>
        <begin position="23"/>
        <end position="779"/>
    </location>
</feature>
<keyword evidence="1" id="KW-0732">Signal</keyword>